<dbReference type="Proteomes" id="UP001286313">
    <property type="component" value="Unassembled WGS sequence"/>
</dbReference>
<evidence type="ECO:0000313" key="2">
    <source>
        <dbReference type="Proteomes" id="UP001286313"/>
    </source>
</evidence>
<dbReference type="AlphaFoldDB" id="A0AAE1GKK3"/>
<comment type="caution">
    <text evidence="1">The sequence shown here is derived from an EMBL/GenBank/DDBJ whole genome shotgun (WGS) entry which is preliminary data.</text>
</comment>
<reference evidence="1" key="1">
    <citation type="submission" date="2023-10" db="EMBL/GenBank/DDBJ databases">
        <title>Genome assemblies of two species of porcelain crab, Petrolisthes cinctipes and Petrolisthes manimaculis (Anomura: Porcellanidae).</title>
        <authorList>
            <person name="Angst P."/>
        </authorList>
    </citation>
    <scope>NUCLEOTIDE SEQUENCE</scope>
    <source>
        <strain evidence="1">PB745_01</strain>
        <tissue evidence="1">Gill</tissue>
    </source>
</reference>
<organism evidence="1 2">
    <name type="scientific">Petrolisthes cinctipes</name>
    <name type="common">Flat porcelain crab</name>
    <dbReference type="NCBI Taxonomy" id="88211"/>
    <lineage>
        <taxon>Eukaryota</taxon>
        <taxon>Metazoa</taxon>
        <taxon>Ecdysozoa</taxon>
        <taxon>Arthropoda</taxon>
        <taxon>Crustacea</taxon>
        <taxon>Multicrustacea</taxon>
        <taxon>Malacostraca</taxon>
        <taxon>Eumalacostraca</taxon>
        <taxon>Eucarida</taxon>
        <taxon>Decapoda</taxon>
        <taxon>Pleocyemata</taxon>
        <taxon>Anomura</taxon>
        <taxon>Galatheoidea</taxon>
        <taxon>Porcellanidae</taxon>
        <taxon>Petrolisthes</taxon>
    </lineage>
</organism>
<evidence type="ECO:0000313" key="1">
    <source>
        <dbReference type="EMBL" id="KAK3894719.1"/>
    </source>
</evidence>
<protein>
    <submittedName>
        <fullName evidence="1">Uncharacterized protein</fullName>
    </submittedName>
</protein>
<dbReference type="EMBL" id="JAWQEG010000094">
    <property type="protein sequence ID" value="KAK3894719.1"/>
    <property type="molecule type" value="Genomic_DNA"/>
</dbReference>
<accession>A0AAE1GKK3</accession>
<sequence length="167" mass="18416">MKFAKVLLQCELFSGEAIVSVNEAPLPVSGVNQILGNDLTGKLVYPEVHVVDTPLELSPTQELDQTQPHIVPACAVTCSQTASVKTDSSGKLLVLDQLKENLIQAQQRDPSLAQCRKAAHDSLNNHNVPCFYLKDLILMRVFRPPHLTASGPVLIKLLRFYPKLRPI</sequence>
<gene>
    <name evidence="1" type="ORF">Pcinc_001530</name>
</gene>
<keyword evidence="2" id="KW-1185">Reference proteome</keyword>
<proteinExistence type="predicted"/>
<name>A0AAE1GKK3_PETCI</name>